<dbReference type="PIRSF" id="PIRSF036406">
    <property type="entry name" value="Hept_kin"/>
    <property type="match status" value="1"/>
</dbReference>
<evidence type="ECO:0000256" key="2">
    <source>
        <dbReference type="ARBA" id="ARBA00022777"/>
    </source>
</evidence>
<keyword evidence="2 6" id="KW-0418">Kinase</keyword>
<dbReference type="RefSeq" id="WP_273002538.1">
    <property type="nucleotide sequence ID" value="NZ_DURU01000065.1"/>
</dbReference>
<evidence type="ECO:0000256" key="1">
    <source>
        <dbReference type="ARBA" id="ARBA00022741"/>
    </source>
</evidence>
<keyword evidence="1" id="KW-0547">Nucleotide-binding</keyword>
<dbReference type="EMBL" id="DURU01000065">
    <property type="protein sequence ID" value="HHZ04130.1"/>
    <property type="molecule type" value="Genomic_DNA"/>
</dbReference>
<reference evidence="6 7" key="1">
    <citation type="journal article" date="2020" name="Biotechnol. Biofuels">
        <title>New insights from the biogas microbiome by comprehensive genome-resolved metagenomics of nearly 1600 species originating from multiple anaerobic digesters.</title>
        <authorList>
            <person name="Campanaro S."/>
            <person name="Treu L."/>
            <person name="Rodriguez-R L.M."/>
            <person name="Kovalovszki A."/>
            <person name="Ziels R.M."/>
            <person name="Maus I."/>
            <person name="Zhu X."/>
            <person name="Kougias P.G."/>
            <person name="Basile A."/>
            <person name="Luo G."/>
            <person name="Schluter A."/>
            <person name="Konstantinidis K.T."/>
            <person name="Angelidaki I."/>
        </authorList>
    </citation>
    <scope>NUCLEOTIDE SEQUENCE [LARGE SCALE GENOMIC DNA]</scope>
    <source>
        <strain evidence="6">AS25fmACSIPFO_94</strain>
    </source>
</reference>
<gene>
    <name evidence="6" type="ORF">GX397_03520</name>
</gene>
<evidence type="ECO:0000313" key="6">
    <source>
        <dbReference type="EMBL" id="HHZ04130.1"/>
    </source>
</evidence>
<dbReference type="SUPFAM" id="SSF55060">
    <property type="entry name" value="GHMP Kinase, C-terminal domain"/>
    <property type="match status" value="1"/>
</dbReference>
<proteinExistence type="predicted"/>
<feature type="domain" description="GHMP kinase N-terminal" evidence="4">
    <location>
        <begin position="79"/>
        <end position="166"/>
    </location>
</feature>
<keyword evidence="3" id="KW-0067">ATP-binding</keyword>
<dbReference type="AlphaFoldDB" id="A0A7V6ZDT8"/>
<dbReference type="Pfam" id="PF00288">
    <property type="entry name" value="GHMP_kinases_N"/>
    <property type="match status" value="1"/>
</dbReference>
<dbReference type="SUPFAM" id="SSF54211">
    <property type="entry name" value="Ribosomal protein S5 domain 2-like"/>
    <property type="match status" value="1"/>
</dbReference>
<dbReference type="PANTHER" id="PTHR10457">
    <property type="entry name" value="MEVALONATE KINASE/GALACTOKINASE"/>
    <property type="match status" value="1"/>
</dbReference>
<evidence type="ECO:0000259" key="4">
    <source>
        <dbReference type="Pfam" id="PF00288"/>
    </source>
</evidence>
<evidence type="ECO:0000259" key="5">
    <source>
        <dbReference type="Pfam" id="PF08544"/>
    </source>
</evidence>
<dbReference type="GO" id="GO:0005524">
    <property type="term" value="F:ATP binding"/>
    <property type="evidence" value="ECO:0007669"/>
    <property type="project" value="UniProtKB-KW"/>
</dbReference>
<evidence type="ECO:0000256" key="3">
    <source>
        <dbReference type="ARBA" id="ARBA00022840"/>
    </source>
</evidence>
<dbReference type="GO" id="GO:0006012">
    <property type="term" value="P:galactose metabolic process"/>
    <property type="evidence" value="ECO:0007669"/>
    <property type="project" value="TreeGrafter"/>
</dbReference>
<dbReference type="PANTHER" id="PTHR10457:SF9">
    <property type="entry name" value="D-GLYCERO-ALPHA-D-MANNO-HEPTOSE 7-PHOSPHATE KINASE"/>
    <property type="match status" value="1"/>
</dbReference>
<evidence type="ECO:0000313" key="7">
    <source>
        <dbReference type="Proteomes" id="UP000525027"/>
    </source>
</evidence>
<dbReference type="GO" id="GO:0005829">
    <property type="term" value="C:cytosol"/>
    <property type="evidence" value="ECO:0007669"/>
    <property type="project" value="TreeGrafter"/>
</dbReference>
<dbReference type="InterPro" id="IPR020568">
    <property type="entry name" value="Ribosomal_Su5_D2-typ_SF"/>
</dbReference>
<name>A0A7V6ZDT8_9BACT</name>
<dbReference type="GO" id="GO:0004335">
    <property type="term" value="F:galactokinase activity"/>
    <property type="evidence" value="ECO:0007669"/>
    <property type="project" value="TreeGrafter"/>
</dbReference>
<sequence length="339" mass="37062">MLIRSRVPLRISFGGGGTDVSPYCERHGGVVMNATIDQYATVSLSPLGDKTIEIESIDYDAALKYDVDQFLAYDGHLDLIKGVVNFMKKAYNVSHGFKLRIHNDAPPGSGLGSSSAVCVAVVGAFRHWLNLPMTPYEVAEMAYQIERHELGIKGGRQDQYAAAFGGFNFIEFNSTKTIVNPLRLRNDVVCELNHRLILAYVGGSHDSSKILSSQIKDMTSGNEETLKSLDKAKELAIAMKAALLTDNLDDFGLLLDEAWESKKRFTAGITTPKIDAIYEKAKSAGALGGKVSGAGGGGFMFFFAKPDKRYAITKALQDEGVQTVNYSFTDMGLYSWEVR</sequence>
<dbReference type="Proteomes" id="UP000525027">
    <property type="component" value="Unassembled WGS sequence"/>
</dbReference>
<organism evidence="6 7">
    <name type="scientific">Acetomicrobium hydrogeniformans</name>
    <dbReference type="NCBI Taxonomy" id="649746"/>
    <lineage>
        <taxon>Bacteria</taxon>
        <taxon>Thermotogati</taxon>
        <taxon>Synergistota</taxon>
        <taxon>Synergistia</taxon>
        <taxon>Synergistales</taxon>
        <taxon>Acetomicrobiaceae</taxon>
        <taxon>Acetomicrobium</taxon>
    </lineage>
</organism>
<dbReference type="InterPro" id="IPR013750">
    <property type="entry name" value="GHMP_kinase_C_dom"/>
</dbReference>
<keyword evidence="2 6" id="KW-0808">Transferase</keyword>
<dbReference type="Pfam" id="PF08544">
    <property type="entry name" value="GHMP_kinases_C"/>
    <property type="match status" value="1"/>
</dbReference>
<accession>A0A7V6ZDT8</accession>
<protein>
    <submittedName>
        <fullName evidence="6">GHMP kinase</fullName>
    </submittedName>
</protein>
<dbReference type="InterPro" id="IPR036554">
    <property type="entry name" value="GHMP_kinase_C_sf"/>
</dbReference>
<dbReference type="InterPro" id="IPR001174">
    <property type="entry name" value="HddA/FKP"/>
</dbReference>
<dbReference type="InterPro" id="IPR014606">
    <property type="entry name" value="Heptose_7-P_kinase"/>
</dbReference>
<dbReference type="InterPro" id="IPR006204">
    <property type="entry name" value="GHMP_kinase_N_dom"/>
</dbReference>
<comment type="caution">
    <text evidence="6">The sequence shown here is derived from an EMBL/GenBank/DDBJ whole genome shotgun (WGS) entry which is preliminary data.</text>
</comment>
<dbReference type="Gene3D" id="3.30.230.120">
    <property type="match status" value="1"/>
</dbReference>
<feature type="domain" description="GHMP kinase C-terminal" evidence="5">
    <location>
        <begin position="239"/>
        <end position="320"/>
    </location>
</feature>
<dbReference type="PRINTS" id="PR00960">
    <property type="entry name" value="LMBPPROTEIN"/>
</dbReference>